<dbReference type="AlphaFoldDB" id="A0A4S2MJH4"/>
<feature type="region of interest" description="Disordered" evidence="1">
    <location>
        <begin position="1"/>
        <end position="68"/>
    </location>
</feature>
<proteinExistence type="predicted"/>
<dbReference type="InParanoid" id="A0A4S2MJH4"/>
<organism evidence="2 3">
    <name type="scientific">Ascodesmis nigricans</name>
    <dbReference type="NCBI Taxonomy" id="341454"/>
    <lineage>
        <taxon>Eukaryota</taxon>
        <taxon>Fungi</taxon>
        <taxon>Dikarya</taxon>
        <taxon>Ascomycota</taxon>
        <taxon>Pezizomycotina</taxon>
        <taxon>Pezizomycetes</taxon>
        <taxon>Pezizales</taxon>
        <taxon>Ascodesmidaceae</taxon>
        <taxon>Ascodesmis</taxon>
    </lineage>
</organism>
<evidence type="ECO:0000256" key="1">
    <source>
        <dbReference type="SAM" id="MobiDB-lite"/>
    </source>
</evidence>
<feature type="compositionally biased region" description="Low complexity" evidence="1">
    <location>
        <begin position="1"/>
        <end position="17"/>
    </location>
</feature>
<reference evidence="2 3" key="1">
    <citation type="submission" date="2019-04" db="EMBL/GenBank/DDBJ databases">
        <title>Comparative genomics and transcriptomics to analyze fruiting body development in filamentous ascomycetes.</title>
        <authorList>
            <consortium name="DOE Joint Genome Institute"/>
            <person name="Lutkenhaus R."/>
            <person name="Traeger S."/>
            <person name="Breuer J."/>
            <person name="Kuo A."/>
            <person name="Lipzen A."/>
            <person name="Pangilinan J."/>
            <person name="Dilworth D."/>
            <person name="Sandor L."/>
            <person name="Poggeler S."/>
            <person name="Barry K."/>
            <person name="Grigoriev I.V."/>
            <person name="Nowrousian M."/>
        </authorList>
    </citation>
    <scope>NUCLEOTIDE SEQUENCE [LARGE SCALE GENOMIC DNA]</scope>
    <source>
        <strain evidence="2 3">CBS 389.68</strain>
    </source>
</reference>
<dbReference type="Proteomes" id="UP000298138">
    <property type="component" value="Unassembled WGS sequence"/>
</dbReference>
<name>A0A4S2MJH4_9PEZI</name>
<sequence>MHSRRCSQSQRQQQPSSNSLKPQTLGRHTMRRKRTNARKKGLNSGGGRKQRNKSAGMQSQRAGPQLRYRSRDEADGWMNGWMDGWDPFVSLRLRSFRHLYSPVHRRQASSFVHYCSPEPIPRVCRI</sequence>
<protein>
    <submittedName>
        <fullName evidence="2">Uncharacterized protein</fullName>
    </submittedName>
</protein>
<keyword evidence="3" id="KW-1185">Reference proteome</keyword>
<gene>
    <name evidence="2" type="ORF">EX30DRAFT_211277</name>
</gene>
<evidence type="ECO:0000313" key="3">
    <source>
        <dbReference type="Proteomes" id="UP000298138"/>
    </source>
</evidence>
<evidence type="ECO:0000313" key="2">
    <source>
        <dbReference type="EMBL" id="TGZ77106.1"/>
    </source>
</evidence>
<feature type="compositionally biased region" description="Polar residues" evidence="1">
    <location>
        <begin position="53"/>
        <end position="62"/>
    </location>
</feature>
<dbReference type="EMBL" id="ML220159">
    <property type="protein sequence ID" value="TGZ77106.1"/>
    <property type="molecule type" value="Genomic_DNA"/>
</dbReference>
<feature type="compositionally biased region" description="Basic residues" evidence="1">
    <location>
        <begin position="28"/>
        <end position="41"/>
    </location>
</feature>
<accession>A0A4S2MJH4</accession>